<keyword evidence="10" id="KW-1185">Reference proteome</keyword>
<evidence type="ECO:0000256" key="3">
    <source>
        <dbReference type="ARBA" id="ARBA00022475"/>
    </source>
</evidence>
<gene>
    <name evidence="9" type="ORF">Q3C12_04115</name>
</gene>
<keyword evidence="3" id="KW-1003">Cell membrane</keyword>
<evidence type="ECO:0000256" key="6">
    <source>
        <dbReference type="ARBA" id="ARBA00023136"/>
    </source>
</evidence>
<dbReference type="RefSeq" id="WP_302877313.1">
    <property type="nucleotide sequence ID" value="NZ_JAUMKJ010000004.1"/>
</dbReference>
<evidence type="ECO:0000259" key="8">
    <source>
        <dbReference type="PROSITE" id="PS50850"/>
    </source>
</evidence>
<keyword evidence="4 7" id="KW-0812">Transmembrane</keyword>
<dbReference type="EMBL" id="JAUMKJ010000004">
    <property type="protein sequence ID" value="MDO3676177.1"/>
    <property type="molecule type" value="Genomic_DNA"/>
</dbReference>
<feature type="transmembrane region" description="Helical" evidence="7">
    <location>
        <begin position="263"/>
        <end position="282"/>
    </location>
</feature>
<feature type="transmembrane region" description="Helical" evidence="7">
    <location>
        <begin position="289"/>
        <end position="309"/>
    </location>
</feature>
<feature type="transmembrane region" description="Helical" evidence="7">
    <location>
        <begin position="45"/>
        <end position="66"/>
    </location>
</feature>
<feature type="transmembrane region" description="Helical" evidence="7">
    <location>
        <begin position="173"/>
        <end position="195"/>
    </location>
</feature>
<dbReference type="Proteomes" id="UP001168883">
    <property type="component" value="Unassembled WGS sequence"/>
</dbReference>
<keyword evidence="2" id="KW-0813">Transport</keyword>
<dbReference type="Gene3D" id="1.20.1250.20">
    <property type="entry name" value="MFS general substrate transporter like domains"/>
    <property type="match status" value="1"/>
</dbReference>
<accession>A0ABT8V6S9</accession>
<dbReference type="PANTHER" id="PTHR43266:SF10">
    <property type="entry name" value="BACILYSIN EXPORTER BACE-RELATED"/>
    <property type="match status" value="1"/>
</dbReference>
<dbReference type="Pfam" id="PF07690">
    <property type="entry name" value="MFS_1"/>
    <property type="match status" value="1"/>
</dbReference>
<feature type="domain" description="Major facilitator superfamily (MFS) profile" evidence="8">
    <location>
        <begin position="1"/>
        <end position="195"/>
    </location>
</feature>
<feature type="transmembrane region" description="Helical" evidence="7">
    <location>
        <begin position="315"/>
        <end position="334"/>
    </location>
</feature>
<feature type="transmembrane region" description="Helical" evidence="7">
    <location>
        <begin position="105"/>
        <end position="129"/>
    </location>
</feature>
<dbReference type="SUPFAM" id="SSF103473">
    <property type="entry name" value="MFS general substrate transporter"/>
    <property type="match status" value="1"/>
</dbReference>
<dbReference type="InterPro" id="IPR020846">
    <property type="entry name" value="MFS_dom"/>
</dbReference>
<reference evidence="9" key="1">
    <citation type="submission" date="2023-07" db="EMBL/GenBank/DDBJ databases">
        <authorList>
            <person name="Aktuganov G."/>
            <person name="Boyko T."/>
            <person name="Delegan Y."/>
            <person name="Galimzianova N."/>
            <person name="Gilvanova E."/>
            <person name="Korobov V."/>
            <person name="Kuzmina L."/>
            <person name="Melentiev A."/>
            <person name="Milman P."/>
            <person name="Ryabova A."/>
            <person name="Stupak E."/>
            <person name="Yasakov T."/>
            <person name="Zharikova N."/>
            <person name="Zhurenko E."/>
        </authorList>
    </citation>
    <scope>NUCLEOTIDE SEQUENCE</scope>
    <source>
        <strain evidence="9">IB-739</strain>
    </source>
</reference>
<keyword evidence="5 7" id="KW-1133">Transmembrane helix</keyword>
<comment type="subcellular location">
    <subcellularLocation>
        <location evidence="1">Cell membrane</location>
        <topology evidence="1">Multi-pass membrane protein</topology>
    </subcellularLocation>
</comment>
<protein>
    <submittedName>
        <fullName evidence="9">MFS transporter</fullName>
    </submittedName>
</protein>
<keyword evidence="6 7" id="KW-0472">Membrane</keyword>
<evidence type="ECO:0000256" key="2">
    <source>
        <dbReference type="ARBA" id="ARBA00022448"/>
    </source>
</evidence>
<feature type="transmembrane region" description="Helical" evidence="7">
    <location>
        <begin position="14"/>
        <end position="39"/>
    </location>
</feature>
<dbReference type="InterPro" id="IPR036259">
    <property type="entry name" value="MFS_trans_sf"/>
</dbReference>
<evidence type="ECO:0000256" key="5">
    <source>
        <dbReference type="ARBA" id="ARBA00022989"/>
    </source>
</evidence>
<evidence type="ECO:0000256" key="7">
    <source>
        <dbReference type="SAM" id="Phobius"/>
    </source>
</evidence>
<organism evidence="9 10">
    <name type="scientific">Paenibacillus ehimensis</name>
    <dbReference type="NCBI Taxonomy" id="79264"/>
    <lineage>
        <taxon>Bacteria</taxon>
        <taxon>Bacillati</taxon>
        <taxon>Bacillota</taxon>
        <taxon>Bacilli</taxon>
        <taxon>Bacillales</taxon>
        <taxon>Paenibacillaceae</taxon>
        <taxon>Paenibacillus</taxon>
    </lineage>
</organism>
<proteinExistence type="predicted"/>
<feature type="transmembrane region" description="Helical" evidence="7">
    <location>
        <begin position="150"/>
        <end position="167"/>
    </location>
</feature>
<feature type="transmembrane region" description="Helical" evidence="7">
    <location>
        <begin position="377"/>
        <end position="394"/>
    </location>
</feature>
<feature type="transmembrane region" description="Helical" evidence="7">
    <location>
        <begin position="346"/>
        <end position="365"/>
    </location>
</feature>
<feature type="transmembrane region" description="Helical" evidence="7">
    <location>
        <begin position="225"/>
        <end position="243"/>
    </location>
</feature>
<dbReference type="PANTHER" id="PTHR43266">
    <property type="entry name" value="MACROLIDE-EFFLUX PROTEIN"/>
    <property type="match status" value="1"/>
</dbReference>
<feature type="transmembrane region" description="Helical" evidence="7">
    <location>
        <begin position="78"/>
        <end position="99"/>
    </location>
</feature>
<evidence type="ECO:0000256" key="1">
    <source>
        <dbReference type="ARBA" id="ARBA00004651"/>
    </source>
</evidence>
<dbReference type="CDD" id="cd06173">
    <property type="entry name" value="MFS_MefA_like"/>
    <property type="match status" value="1"/>
</dbReference>
<dbReference type="PROSITE" id="PS50850">
    <property type="entry name" value="MFS"/>
    <property type="match status" value="1"/>
</dbReference>
<name>A0ABT8V6S9_9BACL</name>
<comment type="caution">
    <text evidence="9">The sequence shown here is derived from an EMBL/GenBank/DDBJ whole genome shotgun (WGS) entry which is preliminary data.</text>
</comment>
<sequence length="402" mass="43733">MNQENEYGWKRKTVLFLAAQTISLFGSSLVQYAIIWYITLTTSSGLMMTISTVCGFVPQIAISLFAGVWIDRYHRKSMIMLADGMIAAATLVVAVLFWMGHQPVWLLFMLLLIRSAGTGIQTPAVNALIPQLVPKAKLMKVNGVNSSISSAMMFLSPAASGAVLSIASLEATFWIDVITAVVGISIMLTLSVPAYSNAAATYQSNLQGMIQGWDYVKTHAFIRRLLLFLFIVMILISPAAFLTPLMVSRSFGEEVWRLTASEMTFSAGAIAGGLVVAAWGGFRNRMHTTMLACALYGLLMVGLGTAPGFAAYLCFNFFIGITMPLFNAPITVLLQEKAEPFMHGRVFSLVQVSNSCALPLGMVLFGPLGDWVRVENILVFAGILVMACALYAFFGKHFIHAE</sequence>
<evidence type="ECO:0000256" key="4">
    <source>
        <dbReference type="ARBA" id="ARBA00022692"/>
    </source>
</evidence>
<dbReference type="InterPro" id="IPR011701">
    <property type="entry name" value="MFS"/>
</dbReference>
<evidence type="ECO:0000313" key="10">
    <source>
        <dbReference type="Proteomes" id="UP001168883"/>
    </source>
</evidence>
<evidence type="ECO:0000313" key="9">
    <source>
        <dbReference type="EMBL" id="MDO3676177.1"/>
    </source>
</evidence>